<proteinExistence type="predicted"/>
<feature type="region of interest" description="Disordered" evidence="1">
    <location>
        <begin position="338"/>
        <end position="357"/>
    </location>
</feature>
<protein>
    <submittedName>
        <fullName evidence="2">Uncharacterized protein</fullName>
    </submittedName>
</protein>
<dbReference type="AlphaFoldDB" id="A0AAE8ZW70"/>
<dbReference type="Proteomes" id="UP000827892">
    <property type="component" value="Chromosome X"/>
</dbReference>
<evidence type="ECO:0000313" key="3">
    <source>
        <dbReference type="Proteomes" id="UP000827892"/>
    </source>
</evidence>
<name>A0AAE8ZW70_CAEBR</name>
<accession>A0AAE8ZW70</accession>
<feature type="compositionally biased region" description="Basic residues" evidence="1">
    <location>
        <begin position="338"/>
        <end position="349"/>
    </location>
</feature>
<reference evidence="2 3" key="1">
    <citation type="submission" date="2022-05" db="EMBL/GenBank/DDBJ databases">
        <title>Chromosome-level reference genomes for two strains of Caenorhabditis briggsae: an improved platform for comparative genomics.</title>
        <authorList>
            <person name="Stevens L."/>
            <person name="Andersen E.C."/>
        </authorList>
    </citation>
    <scope>NUCLEOTIDE SEQUENCE [LARGE SCALE GENOMIC DNA]</scope>
    <source>
        <strain evidence="2">QX1410_ONT</strain>
        <tissue evidence="2">Whole-organism</tissue>
    </source>
</reference>
<gene>
    <name evidence="2" type="ORF">L3Y34_011376</name>
</gene>
<dbReference type="EMBL" id="CP090896">
    <property type="protein sequence ID" value="ULT81428.1"/>
    <property type="molecule type" value="Genomic_DNA"/>
</dbReference>
<feature type="region of interest" description="Disordered" evidence="1">
    <location>
        <begin position="1"/>
        <end position="84"/>
    </location>
</feature>
<feature type="compositionally biased region" description="Low complexity" evidence="1">
    <location>
        <begin position="24"/>
        <end position="36"/>
    </location>
</feature>
<sequence length="407" mass="46032">MRSTFYNYFPEKHYGRNERGQGRSNYGYSQNGSNSNLQDRGPYRDQGFNDSRNNYGYQTEPPRGQRRDYGNGSTRQPENRIDDRVLAEEAFRMTALGLKRNRRSSSHSSGGRSFPLHLIECKGVRHSNCNLSVFFSRSRQIRQEWINTEFQTLLNRKLFKISRRVLQCRTKVVGFQMLIRTRWLELKEFRIVLDCLTKKTEYQLLNGICSQEILLDRQGFQYHQCCEIRDMDLLTNRNFLVTTAGAQPPGHNDYPLAPTPPGIPNVGGAPYNAELMAALGYAAERLPNMGPPNGPSADPALIAVLGYGARGERNRPNAAHPHAHIPHGVPNFAANHHLGHRPDHPHRSRNMAPPVGAPADPAFMTARGTAVPVKKQKGTEKENWVPCGIYISLVQKKENGRSTIVFQ</sequence>
<evidence type="ECO:0000256" key="1">
    <source>
        <dbReference type="SAM" id="MobiDB-lite"/>
    </source>
</evidence>
<feature type="compositionally biased region" description="Polar residues" evidence="1">
    <location>
        <begin position="48"/>
        <end position="57"/>
    </location>
</feature>
<organism evidence="2 3">
    <name type="scientific">Caenorhabditis briggsae</name>
    <dbReference type="NCBI Taxonomy" id="6238"/>
    <lineage>
        <taxon>Eukaryota</taxon>
        <taxon>Metazoa</taxon>
        <taxon>Ecdysozoa</taxon>
        <taxon>Nematoda</taxon>
        <taxon>Chromadorea</taxon>
        <taxon>Rhabditida</taxon>
        <taxon>Rhabditina</taxon>
        <taxon>Rhabditomorpha</taxon>
        <taxon>Rhabditoidea</taxon>
        <taxon>Rhabditidae</taxon>
        <taxon>Peloderinae</taxon>
        <taxon>Caenorhabditis</taxon>
    </lineage>
</organism>
<evidence type="ECO:0000313" key="2">
    <source>
        <dbReference type="EMBL" id="ULT81428.1"/>
    </source>
</evidence>
<feature type="compositionally biased region" description="Basic and acidic residues" evidence="1">
    <location>
        <begin position="10"/>
        <end position="21"/>
    </location>
</feature>